<protein>
    <submittedName>
        <fullName evidence="1">Uncharacterized protein</fullName>
    </submittedName>
</protein>
<sequence length="249" mass="27796">MAMPSGNVVLSDNKMQFPDERDGFIFWLRSEFAAANAIIDALCQHLRSVGEGGEYDVVLNYIQNRRSNWSQVLHMQQYFSVGDVLFALQQVTWKKQSRFFDPFTYNKNSKRSSGFVKKDVYNSSVDKDNHPVDANSSALDSNYKKDAVTKAAEDGSSKSLGHSEMTKSGNLDPKAEASDDGCTPSPKESDSHSVQNQNEKQNLTAAPKTFVGSEMFDGKTVVRIYTFLGYNCTISFVLSAAKLLRYSIF</sequence>
<evidence type="ECO:0000313" key="2">
    <source>
        <dbReference type="Proteomes" id="UP001163603"/>
    </source>
</evidence>
<keyword evidence="2" id="KW-1185">Reference proteome</keyword>
<gene>
    <name evidence="1" type="ORF">Pint_22493</name>
</gene>
<organism evidence="1 2">
    <name type="scientific">Pistacia integerrima</name>
    <dbReference type="NCBI Taxonomy" id="434235"/>
    <lineage>
        <taxon>Eukaryota</taxon>
        <taxon>Viridiplantae</taxon>
        <taxon>Streptophyta</taxon>
        <taxon>Embryophyta</taxon>
        <taxon>Tracheophyta</taxon>
        <taxon>Spermatophyta</taxon>
        <taxon>Magnoliopsida</taxon>
        <taxon>eudicotyledons</taxon>
        <taxon>Gunneridae</taxon>
        <taxon>Pentapetalae</taxon>
        <taxon>rosids</taxon>
        <taxon>malvids</taxon>
        <taxon>Sapindales</taxon>
        <taxon>Anacardiaceae</taxon>
        <taxon>Pistacia</taxon>
    </lineage>
</organism>
<dbReference type="Proteomes" id="UP001163603">
    <property type="component" value="Chromosome 6"/>
</dbReference>
<reference evidence="2" key="1">
    <citation type="journal article" date="2023" name="G3 (Bethesda)">
        <title>Genome assembly and association tests identify interacting loci associated with vigor, precocity, and sex in interspecific pistachio rootstocks.</title>
        <authorList>
            <person name="Palmer W."/>
            <person name="Jacygrad E."/>
            <person name="Sagayaradj S."/>
            <person name="Cavanaugh K."/>
            <person name="Han R."/>
            <person name="Bertier L."/>
            <person name="Beede B."/>
            <person name="Kafkas S."/>
            <person name="Golino D."/>
            <person name="Preece J."/>
            <person name="Michelmore R."/>
        </authorList>
    </citation>
    <scope>NUCLEOTIDE SEQUENCE [LARGE SCALE GENOMIC DNA]</scope>
</reference>
<comment type="caution">
    <text evidence="1">The sequence shown here is derived from an EMBL/GenBank/DDBJ whole genome shotgun (WGS) entry which is preliminary data.</text>
</comment>
<accession>A0ACC0YKB3</accession>
<name>A0ACC0YKB3_9ROSI</name>
<proteinExistence type="predicted"/>
<dbReference type="EMBL" id="CM047741">
    <property type="protein sequence ID" value="KAJ0037553.1"/>
    <property type="molecule type" value="Genomic_DNA"/>
</dbReference>
<evidence type="ECO:0000313" key="1">
    <source>
        <dbReference type="EMBL" id="KAJ0037553.1"/>
    </source>
</evidence>